<name>A0A542DCG6_AMYCI</name>
<dbReference type="InterPro" id="IPR047057">
    <property type="entry name" value="MerR_fam"/>
</dbReference>
<dbReference type="InterPro" id="IPR000551">
    <property type="entry name" value="MerR-type_HTH_dom"/>
</dbReference>
<evidence type="ECO:0000259" key="5">
    <source>
        <dbReference type="PROSITE" id="PS50937"/>
    </source>
</evidence>
<dbReference type="PANTHER" id="PTHR30204:SF90">
    <property type="entry name" value="HTH-TYPE TRANSCRIPTIONAL ACTIVATOR MTA"/>
    <property type="match status" value="1"/>
</dbReference>
<dbReference type="SUPFAM" id="SSF46955">
    <property type="entry name" value="Putative DNA-binding domain"/>
    <property type="match status" value="1"/>
</dbReference>
<dbReference type="EMBL" id="VFML01000001">
    <property type="protein sequence ID" value="TQJ00764.1"/>
    <property type="molecule type" value="Genomic_DNA"/>
</dbReference>
<dbReference type="InterPro" id="IPR009061">
    <property type="entry name" value="DNA-bd_dom_put_sf"/>
</dbReference>
<accession>A0A542DCG6</accession>
<keyword evidence="3" id="KW-0010">Activator</keyword>
<dbReference type="Pfam" id="PF07739">
    <property type="entry name" value="TipAS"/>
    <property type="match status" value="1"/>
</dbReference>
<dbReference type="InterPro" id="IPR036244">
    <property type="entry name" value="TipA-like_antibiotic-bd"/>
</dbReference>
<sequence length="255" mass="28756">MSYPVGAVAELAGVTVRTLHHYDEIGLLSPSSRSNAGYRRYGDGDLDRLQRILLYRELGFSLEAIAAVIDDPDHDAVGHLRRQRDLLLERIEHLRRMVASVEQVLEAKEMGNALTPEEKFEIFGHAEPPGYAEEAGRRWGHTKEWQTARERTADFGEREWRQAEDTRRAWVATLLGLLDSGAAADGVAAMDLAEEHRRMLGEFMGECGYELHRHITELYVTEPAQLGFLVREPDQRPGVGEFIRDAAEANAARHT</sequence>
<dbReference type="PROSITE" id="PS50937">
    <property type="entry name" value="HTH_MERR_2"/>
    <property type="match status" value="1"/>
</dbReference>
<dbReference type="GO" id="GO:0003700">
    <property type="term" value="F:DNA-binding transcription factor activity"/>
    <property type="evidence" value="ECO:0007669"/>
    <property type="project" value="InterPro"/>
</dbReference>
<dbReference type="Pfam" id="PF13411">
    <property type="entry name" value="MerR_1"/>
    <property type="match status" value="1"/>
</dbReference>
<evidence type="ECO:0000256" key="1">
    <source>
        <dbReference type="ARBA" id="ARBA00023015"/>
    </source>
</evidence>
<evidence type="ECO:0000313" key="6">
    <source>
        <dbReference type="EMBL" id="TQJ00764.1"/>
    </source>
</evidence>
<gene>
    <name evidence="6" type="ORF">FB471_0413</name>
</gene>
<dbReference type="Gene3D" id="1.10.1660.10">
    <property type="match status" value="1"/>
</dbReference>
<feature type="domain" description="HTH merR-type" evidence="5">
    <location>
        <begin position="1"/>
        <end position="71"/>
    </location>
</feature>
<keyword evidence="1" id="KW-0805">Transcription regulation</keyword>
<dbReference type="Gene3D" id="1.10.490.50">
    <property type="entry name" value="Antibiotic binding domain of TipA-like multidrug resistance regulators"/>
    <property type="match status" value="1"/>
</dbReference>
<dbReference type="PANTHER" id="PTHR30204">
    <property type="entry name" value="REDOX-CYCLING DRUG-SENSING TRANSCRIPTIONAL ACTIVATOR SOXR"/>
    <property type="match status" value="1"/>
</dbReference>
<protein>
    <submittedName>
        <fullName evidence="6">DNA-binding transcriptional MerR regulator</fullName>
    </submittedName>
</protein>
<evidence type="ECO:0000256" key="3">
    <source>
        <dbReference type="ARBA" id="ARBA00023159"/>
    </source>
</evidence>
<evidence type="ECO:0000256" key="2">
    <source>
        <dbReference type="ARBA" id="ARBA00023125"/>
    </source>
</evidence>
<reference evidence="6 7" key="1">
    <citation type="submission" date="2019-06" db="EMBL/GenBank/DDBJ databases">
        <title>Sequencing the genomes of 1000 actinobacteria strains.</title>
        <authorList>
            <person name="Klenk H.-P."/>
        </authorList>
    </citation>
    <scope>NUCLEOTIDE SEQUENCE [LARGE SCALE GENOMIC DNA]</scope>
    <source>
        <strain evidence="6 7">DSM 45679</strain>
    </source>
</reference>
<comment type="caution">
    <text evidence="6">The sequence shown here is derived from an EMBL/GenBank/DDBJ whole genome shotgun (WGS) entry which is preliminary data.</text>
</comment>
<dbReference type="AlphaFoldDB" id="A0A542DCG6"/>
<keyword evidence="4" id="KW-0804">Transcription</keyword>
<proteinExistence type="predicted"/>
<keyword evidence="7" id="KW-1185">Reference proteome</keyword>
<dbReference type="PROSITE" id="PS00552">
    <property type="entry name" value="HTH_MERR_1"/>
    <property type="match status" value="1"/>
</dbReference>
<dbReference type="InterPro" id="IPR012925">
    <property type="entry name" value="TipAS_dom"/>
</dbReference>
<dbReference type="GO" id="GO:0003677">
    <property type="term" value="F:DNA binding"/>
    <property type="evidence" value="ECO:0007669"/>
    <property type="project" value="UniProtKB-KW"/>
</dbReference>
<dbReference type="RefSeq" id="WP_141995656.1">
    <property type="nucleotide sequence ID" value="NZ_VFML01000001.1"/>
</dbReference>
<dbReference type="CDD" id="cd01106">
    <property type="entry name" value="HTH_TipAL-Mta"/>
    <property type="match status" value="1"/>
</dbReference>
<dbReference type="SMART" id="SM00422">
    <property type="entry name" value="HTH_MERR"/>
    <property type="match status" value="1"/>
</dbReference>
<organism evidence="6 7">
    <name type="scientific">Amycolatopsis cihanbeyliensis</name>
    <dbReference type="NCBI Taxonomy" id="1128664"/>
    <lineage>
        <taxon>Bacteria</taxon>
        <taxon>Bacillati</taxon>
        <taxon>Actinomycetota</taxon>
        <taxon>Actinomycetes</taxon>
        <taxon>Pseudonocardiales</taxon>
        <taxon>Pseudonocardiaceae</taxon>
        <taxon>Amycolatopsis</taxon>
    </lineage>
</organism>
<keyword evidence="2 6" id="KW-0238">DNA-binding</keyword>
<dbReference type="Proteomes" id="UP000320876">
    <property type="component" value="Unassembled WGS sequence"/>
</dbReference>
<dbReference type="OrthoDB" id="9809391at2"/>
<dbReference type="SUPFAM" id="SSF89082">
    <property type="entry name" value="Antibiotic binding domain of TipA-like multidrug resistance regulators"/>
    <property type="match status" value="1"/>
</dbReference>
<evidence type="ECO:0000313" key="7">
    <source>
        <dbReference type="Proteomes" id="UP000320876"/>
    </source>
</evidence>
<dbReference type="PRINTS" id="PR00040">
    <property type="entry name" value="HTHMERR"/>
</dbReference>
<evidence type="ECO:0000256" key="4">
    <source>
        <dbReference type="ARBA" id="ARBA00023163"/>
    </source>
</evidence>